<evidence type="ECO:0000313" key="1">
    <source>
        <dbReference type="EMBL" id="MBC5631283.1"/>
    </source>
</evidence>
<keyword evidence="2" id="KW-1185">Reference proteome</keyword>
<reference evidence="1 2" key="1">
    <citation type="submission" date="2020-08" db="EMBL/GenBank/DDBJ databases">
        <title>Genome public.</title>
        <authorList>
            <person name="Liu C."/>
            <person name="Sun Q."/>
        </authorList>
    </citation>
    <scope>NUCLEOTIDE SEQUENCE [LARGE SCALE GENOMIC DNA]</scope>
    <source>
        <strain evidence="1 2">NSJ-79</strain>
    </source>
</reference>
<proteinExistence type="predicted"/>
<gene>
    <name evidence="1" type="ORF">H8S65_00620</name>
</gene>
<organism evidence="1 2">
    <name type="scientific">Parabacteroides hominis</name>
    <dbReference type="NCBI Taxonomy" id="2763057"/>
    <lineage>
        <taxon>Bacteria</taxon>
        <taxon>Pseudomonadati</taxon>
        <taxon>Bacteroidota</taxon>
        <taxon>Bacteroidia</taxon>
        <taxon>Bacteroidales</taxon>
        <taxon>Tannerellaceae</taxon>
        <taxon>Parabacteroides</taxon>
    </lineage>
</organism>
<protein>
    <submittedName>
        <fullName evidence="1">Uncharacterized protein</fullName>
    </submittedName>
</protein>
<accession>A0ABR7DKU2</accession>
<comment type="caution">
    <text evidence="1">The sequence shown here is derived from an EMBL/GenBank/DDBJ whole genome shotgun (WGS) entry which is preliminary data.</text>
</comment>
<dbReference type="EMBL" id="JACOOJ010000001">
    <property type="protein sequence ID" value="MBC5631283.1"/>
    <property type="molecule type" value="Genomic_DNA"/>
</dbReference>
<evidence type="ECO:0000313" key="2">
    <source>
        <dbReference type="Proteomes" id="UP000651475"/>
    </source>
</evidence>
<dbReference type="Proteomes" id="UP000651475">
    <property type="component" value="Unassembled WGS sequence"/>
</dbReference>
<sequence>MRCAVFHHEDGRYRRGLPGPCTTKTVVMATKTVVAAMKTVVMPAKGQISFGIFRPASTFVCYRRFSGSLVFPQCQDFLLSGNKETLFFHFLPSSFYRLLVNPDLKERNVKHE</sequence>
<name>A0ABR7DKU2_9BACT</name>